<dbReference type="Gene3D" id="3.40.50.1240">
    <property type="entry name" value="Phosphoglycerate mutase-like"/>
    <property type="match status" value="1"/>
</dbReference>
<name>A0A5C0ATV7_9BURK</name>
<dbReference type="PROSITE" id="PS00175">
    <property type="entry name" value="PG_MUTASE"/>
    <property type="match status" value="1"/>
</dbReference>
<dbReference type="PANTHER" id="PTHR48100">
    <property type="entry name" value="BROAD-SPECIFICITY PHOSPHATASE YOR283W-RELATED"/>
    <property type="match status" value="1"/>
</dbReference>
<proteinExistence type="predicted"/>
<dbReference type="PANTHER" id="PTHR48100:SF44">
    <property type="entry name" value="PHOSPHATASE C1620.13-RELATED"/>
    <property type="match status" value="1"/>
</dbReference>
<evidence type="ECO:0000313" key="4">
    <source>
        <dbReference type="Proteomes" id="UP000325161"/>
    </source>
</evidence>
<feature type="binding site" evidence="2">
    <location>
        <position position="62"/>
    </location>
    <ligand>
        <name>substrate</name>
    </ligand>
</feature>
<dbReference type="InterPro" id="IPR001345">
    <property type="entry name" value="PG/BPGM_mutase_AS"/>
</dbReference>
<organism evidence="3 4">
    <name type="scientific">Pigmentiphaga aceris</name>
    <dbReference type="NCBI Taxonomy" id="1940612"/>
    <lineage>
        <taxon>Bacteria</taxon>
        <taxon>Pseudomonadati</taxon>
        <taxon>Pseudomonadota</taxon>
        <taxon>Betaproteobacteria</taxon>
        <taxon>Burkholderiales</taxon>
        <taxon>Alcaligenaceae</taxon>
        <taxon>Pigmentiphaga</taxon>
    </lineage>
</organism>
<dbReference type="SMART" id="SM00855">
    <property type="entry name" value="PGAM"/>
    <property type="match status" value="1"/>
</dbReference>
<dbReference type="GO" id="GO:0005829">
    <property type="term" value="C:cytosol"/>
    <property type="evidence" value="ECO:0007669"/>
    <property type="project" value="TreeGrafter"/>
</dbReference>
<keyword evidence="4" id="KW-1185">Reference proteome</keyword>
<reference evidence="3 4" key="1">
    <citation type="submission" date="2019-08" db="EMBL/GenBank/DDBJ databases">
        <title>Amphibian skin-associated Pigmentiphaga: genome sequence and occurrence across geography and hosts.</title>
        <authorList>
            <person name="Bletz M.C."/>
            <person name="Bunk B."/>
            <person name="Sproeer C."/>
            <person name="Biwer P."/>
            <person name="Reiter S."/>
            <person name="Rabemananjara F.C.E."/>
            <person name="Schulz S."/>
            <person name="Overmann J."/>
            <person name="Vences M."/>
        </authorList>
    </citation>
    <scope>NUCLEOTIDE SEQUENCE [LARGE SCALE GENOMIC DNA]</scope>
    <source>
        <strain evidence="3 4">Mada1488</strain>
    </source>
</reference>
<dbReference type="CDD" id="cd07067">
    <property type="entry name" value="HP_PGM_like"/>
    <property type="match status" value="1"/>
</dbReference>
<dbReference type="RefSeq" id="WP_148813089.1">
    <property type="nucleotide sequence ID" value="NZ_CP043046.1"/>
</dbReference>
<feature type="active site" description="Tele-phosphohistidine intermediate" evidence="1">
    <location>
        <position position="9"/>
    </location>
</feature>
<dbReference type="GO" id="GO:0016791">
    <property type="term" value="F:phosphatase activity"/>
    <property type="evidence" value="ECO:0007669"/>
    <property type="project" value="TreeGrafter"/>
</dbReference>
<evidence type="ECO:0000256" key="2">
    <source>
        <dbReference type="PIRSR" id="PIRSR613078-2"/>
    </source>
</evidence>
<gene>
    <name evidence="3" type="ORF">FXN63_04075</name>
</gene>
<dbReference type="Proteomes" id="UP000325161">
    <property type="component" value="Chromosome"/>
</dbReference>
<dbReference type="Pfam" id="PF00300">
    <property type="entry name" value="His_Phos_1"/>
    <property type="match status" value="1"/>
</dbReference>
<protein>
    <submittedName>
        <fullName evidence="3">Histidine phosphatase family protein</fullName>
    </submittedName>
</protein>
<sequence length="214" mass="23534">MSELWLIRHGETDWNRTRRMQGSLNVGLNALGRSQADQVAARLGTLAASETFHAIYSSDLDRAHTTAKPAAAALGLEITLDPGLRERNYGVMQGLDRQEIDLLLPEAAAAWKSRDPDREIPGGETLRAFHDRVVGTLARIGVAHRGQRVLIFTHGGVLDIAYRHATGVGFAAERNHLLLNASINRIVLDSDTWQVVEWANDSHLTEAADEVSPY</sequence>
<accession>A0A5C0ATV7</accession>
<dbReference type="InterPro" id="IPR050275">
    <property type="entry name" value="PGM_Phosphatase"/>
</dbReference>
<dbReference type="InterPro" id="IPR029033">
    <property type="entry name" value="His_PPase_superfam"/>
</dbReference>
<feature type="active site" description="Proton donor/acceptor" evidence="1">
    <location>
        <position position="86"/>
    </location>
</feature>
<dbReference type="AlphaFoldDB" id="A0A5C0ATV7"/>
<dbReference type="KEGG" id="pacr:FXN63_04075"/>
<evidence type="ECO:0000313" key="3">
    <source>
        <dbReference type="EMBL" id="QEI05104.1"/>
    </source>
</evidence>
<dbReference type="OrthoDB" id="9783269at2"/>
<evidence type="ECO:0000256" key="1">
    <source>
        <dbReference type="PIRSR" id="PIRSR613078-1"/>
    </source>
</evidence>
<feature type="binding site" evidence="2">
    <location>
        <begin position="86"/>
        <end position="89"/>
    </location>
    <ligand>
        <name>substrate</name>
    </ligand>
</feature>
<dbReference type="SUPFAM" id="SSF53254">
    <property type="entry name" value="Phosphoglycerate mutase-like"/>
    <property type="match status" value="1"/>
</dbReference>
<dbReference type="EMBL" id="CP043046">
    <property type="protein sequence ID" value="QEI05104.1"/>
    <property type="molecule type" value="Genomic_DNA"/>
</dbReference>
<feature type="binding site" evidence="2">
    <location>
        <begin position="8"/>
        <end position="15"/>
    </location>
    <ligand>
        <name>substrate</name>
    </ligand>
</feature>
<dbReference type="InterPro" id="IPR013078">
    <property type="entry name" value="His_Pase_superF_clade-1"/>
</dbReference>